<dbReference type="InterPro" id="IPR001466">
    <property type="entry name" value="Beta-lactam-related"/>
</dbReference>
<dbReference type="PANTHER" id="PTHR46825:SF9">
    <property type="entry name" value="BETA-LACTAMASE-RELATED DOMAIN-CONTAINING PROTEIN"/>
    <property type="match status" value="1"/>
</dbReference>
<keyword evidence="3" id="KW-1185">Reference proteome</keyword>
<dbReference type="GO" id="GO:0016787">
    <property type="term" value="F:hydrolase activity"/>
    <property type="evidence" value="ECO:0007669"/>
    <property type="project" value="UniProtKB-KW"/>
</dbReference>
<name>A0ABU7RFI9_9BACT</name>
<evidence type="ECO:0000313" key="2">
    <source>
        <dbReference type="EMBL" id="MEE6186772.1"/>
    </source>
</evidence>
<dbReference type="InterPro" id="IPR050491">
    <property type="entry name" value="AmpC-like"/>
</dbReference>
<evidence type="ECO:0000313" key="3">
    <source>
        <dbReference type="Proteomes" id="UP001357452"/>
    </source>
</evidence>
<dbReference type="Proteomes" id="UP001357452">
    <property type="component" value="Unassembled WGS sequence"/>
</dbReference>
<sequence length="379" mass="42871">MLRRLFAYTLSILLFLCFLSSGRAQQVEPKLQSLMEQHKAVGLAAVVVKNGKIIYEKSFGYKHLESQTLLSPKDIFRIASISKSFSATAIMQLLAKKKLSLDDDVSDLIGFKVRNPKYPDVPITLRMLLSHRSSLNDSRGYFTLDSINPAVSANWEKCYNDYKPGTKYQYCNLNFNIVGTIIERVSGERFDEYIRRHILEPLKLYGGYCVDSLNSDLFVTLYEYDRGKQTFTPSEGAYAPRREEIRNYKMGYSTPIFSPTGGMKISAGDLARYMIMHMNYGKSGKVRIIPKKYARLMQTPVAPDNGYGLALTKNKNLIPGLELTGHTGSAYGLYSTMFFDPKKQFGFVVITNGCVFTSDGDTTTLLKKAINILYEEFIK</sequence>
<dbReference type="PANTHER" id="PTHR46825">
    <property type="entry name" value="D-ALANYL-D-ALANINE-CARBOXYPEPTIDASE/ENDOPEPTIDASE AMPH"/>
    <property type="match status" value="1"/>
</dbReference>
<protein>
    <submittedName>
        <fullName evidence="2">Serine hydrolase domain-containing protein</fullName>
        <ecNumber evidence="2">3.1.1.103</ecNumber>
    </submittedName>
</protein>
<dbReference type="Pfam" id="PF00144">
    <property type="entry name" value="Beta-lactamase"/>
    <property type="match status" value="1"/>
</dbReference>
<dbReference type="EC" id="3.1.1.103" evidence="2"/>
<accession>A0ABU7RFI9</accession>
<reference evidence="2 3" key="1">
    <citation type="submission" date="2024-01" db="EMBL/GenBank/DDBJ databases">
        <title>Niabella digestum sp. nov., isolated from waste digestion system.</title>
        <authorList>
            <person name="Zhang L."/>
        </authorList>
    </citation>
    <scope>NUCLEOTIDE SEQUENCE [LARGE SCALE GENOMIC DNA]</scope>
    <source>
        <strain evidence="2 3">A18</strain>
    </source>
</reference>
<dbReference type="InterPro" id="IPR012338">
    <property type="entry name" value="Beta-lactam/transpept-like"/>
</dbReference>
<keyword evidence="2" id="KW-0378">Hydrolase</keyword>
<dbReference type="SUPFAM" id="SSF56601">
    <property type="entry name" value="beta-lactamase/transpeptidase-like"/>
    <property type="match status" value="1"/>
</dbReference>
<dbReference type="EMBL" id="JAZGLY010000003">
    <property type="protein sequence ID" value="MEE6186772.1"/>
    <property type="molecule type" value="Genomic_DNA"/>
</dbReference>
<dbReference type="Gene3D" id="3.40.710.10">
    <property type="entry name" value="DD-peptidase/beta-lactamase superfamily"/>
    <property type="match status" value="1"/>
</dbReference>
<comment type="caution">
    <text evidence="2">The sequence shown here is derived from an EMBL/GenBank/DDBJ whole genome shotgun (WGS) entry which is preliminary data.</text>
</comment>
<organism evidence="2 3">
    <name type="scientific">Niabella digestorum</name>
    <dbReference type="NCBI Taxonomy" id="3117701"/>
    <lineage>
        <taxon>Bacteria</taxon>
        <taxon>Pseudomonadati</taxon>
        <taxon>Bacteroidota</taxon>
        <taxon>Chitinophagia</taxon>
        <taxon>Chitinophagales</taxon>
        <taxon>Chitinophagaceae</taxon>
        <taxon>Niabella</taxon>
    </lineage>
</organism>
<feature type="domain" description="Beta-lactamase-related" evidence="1">
    <location>
        <begin position="31"/>
        <end position="356"/>
    </location>
</feature>
<dbReference type="RefSeq" id="WP_330974182.1">
    <property type="nucleotide sequence ID" value="NZ_JAZGLY010000003.1"/>
</dbReference>
<proteinExistence type="predicted"/>
<gene>
    <name evidence="2" type="ORF">V2H41_05740</name>
</gene>
<evidence type="ECO:0000259" key="1">
    <source>
        <dbReference type="Pfam" id="PF00144"/>
    </source>
</evidence>